<proteinExistence type="predicted"/>
<organism evidence="2 3">
    <name type="scientific">Nocardioides potassii</name>
    <dbReference type="NCBI Taxonomy" id="2911371"/>
    <lineage>
        <taxon>Bacteria</taxon>
        <taxon>Bacillati</taxon>
        <taxon>Actinomycetota</taxon>
        <taxon>Actinomycetes</taxon>
        <taxon>Propionibacteriales</taxon>
        <taxon>Nocardioidaceae</taxon>
        <taxon>Nocardioides</taxon>
    </lineage>
</organism>
<comment type="caution">
    <text evidence="2">The sequence shown here is derived from an EMBL/GenBank/DDBJ whole genome shotgun (WGS) entry which is preliminary data.</text>
</comment>
<dbReference type="Proteomes" id="UP001201161">
    <property type="component" value="Unassembled WGS sequence"/>
</dbReference>
<feature type="region of interest" description="Disordered" evidence="1">
    <location>
        <begin position="724"/>
        <end position="747"/>
    </location>
</feature>
<feature type="compositionally biased region" description="Basic and acidic residues" evidence="1">
    <location>
        <begin position="731"/>
        <end position="740"/>
    </location>
</feature>
<evidence type="ECO:0000313" key="2">
    <source>
        <dbReference type="EMBL" id="MCF6376420.1"/>
    </source>
</evidence>
<name>A0ABS9H591_9ACTN</name>
<accession>A0ABS9H591</accession>
<keyword evidence="3" id="KW-1185">Reference proteome</keyword>
<sequence>MGDVRALALPGVSVEQIDQALQKEVGRGWDDVDHVTATTTLAAAIKDGGTLAFPIATLIDLVTLPGLPGEMSLGLEEFPGPGLFASSPGAHRSRIRAWQEEASGRRLRTGIQVDDSLRRFVREHANDRVGRALLASRRQYATTVHALVAAGVRPQSLRLDDPAARLAARAWAQAEVDVPSLGAPRDLLWVDLDDLDAQSTPEARGLVARIVSALEKALGRTDRRTIVHHGFYFYNPVQWAFFQALARVPSVEQVFVVHDDGDNPAFSTWRYFFRSEWQMPTPTRVDVGHEATPAARAFRDVLTGAEPGAPDAVRVVECHSPAELVRLWRAETADGQEAPARYAAAAEQVERYAGRLGREGEPAAVGDTPAPSLSQLPIGSFLLALHGCITQDDEGEVTFRLSPEALLDIVASGYLDVVAGIGARPPLVRRALPYFADCRSGDEWVGRASQLVDAVTGRVAPRGARQDADDDVTRIEKAVLNPTRLVPWADLSADDAARVRTTVVSVVQLLAETTAHERVVLGDHLRSVRHRLDQALRRLPQDEARAVDAKLRGLGVLTDEEIDVVGLVDVVAMILGRNLELEGKGEDDPAATKVTKLRGLDALGLSRAEKDLHLANMAEDAFPAAAQPVGWPFTLDDLRASTDDAVEPVTAGLLETRAHTAGLSDLYLFWLALDGVGPEGTLTVSWVSDAGGERRRLSPIVSLLTEPHSTDAVKQVAGGVAVVPGPSPAERVADRERPEPSEPDEEEETLVAAVDSIHASAAAASRACPRRFAIQWAMGPTASFGPSHLQSMLYGNVVGALEVEGAPFLAAQATGKLLWPHLTNGQQTSSYDKRVVKQGGARPQWLLTLKGTKNGSSALDAAYQMAKDGLPADELEVAPPKPNLLPPRAEKAEVCAACPVQSRCLEWRDPRDEK</sequence>
<protein>
    <recommendedName>
        <fullName evidence="4">PD-(D/E)XK nuclease family protein</fullName>
    </recommendedName>
</protein>
<dbReference type="RefSeq" id="WP_236398386.1">
    <property type="nucleotide sequence ID" value="NZ_JAKJHZ010000003.1"/>
</dbReference>
<dbReference type="EMBL" id="JAKJHZ010000003">
    <property type="protein sequence ID" value="MCF6376420.1"/>
    <property type="molecule type" value="Genomic_DNA"/>
</dbReference>
<evidence type="ECO:0000256" key="1">
    <source>
        <dbReference type="SAM" id="MobiDB-lite"/>
    </source>
</evidence>
<evidence type="ECO:0000313" key="3">
    <source>
        <dbReference type="Proteomes" id="UP001201161"/>
    </source>
</evidence>
<evidence type="ECO:0008006" key="4">
    <source>
        <dbReference type="Google" id="ProtNLM"/>
    </source>
</evidence>
<gene>
    <name evidence="2" type="ORF">L2K70_02270</name>
</gene>
<reference evidence="2 3" key="1">
    <citation type="submission" date="2022-01" db="EMBL/GenBank/DDBJ databases">
        <title>Nocardioides sp. nov., an actinomycete isolated from mining soil.</title>
        <authorList>
            <person name="Liu L."/>
        </authorList>
    </citation>
    <scope>NUCLEOTIDE SEQUENCE [LARGE SCALE GENOMIC DNA]</scope>
    <source>
        <strain evidence="2 3">KLBMP 9356</strain>
    </source>
</reference>